<evidence type="ECO:0000259" key="1">
    <source>
        <dbReference type="Pfam" id="PF04991"/>
    </source>
</evidence>
<proteinExistence type="predicted"/>
<evidence type="ECO:0000313" key="2">
    <source>
        <dbReference type="EMBL" id="EXZ28918.1"/>
    </source>
</evidence>
<dbReference type="InterPro" id="IPR007074">
    <property type="entry name" value="LicD/FKTN/FKRP_NTP_transf"/>
</dbReference>
<organism evidence="2 3">
    <name type="scientific">Bacteroides fragilis str. S36L11</name>
    <dbReference type="NCBI Taxonomy" id="1339327"/>
    <lineage>
        <taxon>Bacteria</taxon>
        <taxon>Pseudomonadati</taxon>
        <taxon>Bacteroidota</taxon>
        <taxon>Bacteroidia</taxon>
        <taxon>Bacteroidales</taxon>
        <taxon>Bacteroidaceae</taxon>
        <taxon>Bacteroides</taxon>
    </lineage>
</organism>
<sequence length="246" mass="29029">MSENVDIEDIHNALLEILIDFDRICRKHNLTYYMLGGTLLGAVRHHGFIPWDDDIDVGMPRADYERFIRLPQIEFPQRLQVWNLHKAPKKYMFNFSKLVDIETSMIPIENPNYTIGVFLDIFPIDGTSKYVFFRKMQVKLIQFFQVLRSYKYLSKQNEITSLKSLSMKSLSIIFSNHIHDLIDMLVTKFDFSTSLYVGNLLGVYGKKEIMSKYIFGNPVELEFEGYSFYAPQEYDLWLKNVYGDYM</sequence>
<reference evidence="2 3" key="1">
    <citation type="submission" date="2014-02" db="EMBL/GenBank/DDBJ databases">
        <authorList>
            <person name="Sears C."/>
            <person name="Carroll K."/>
            <person name="Sack B.R."/>
            <person name="Qadri F."/>
            <person name="Myers L.L."/>
            <person name="Chung G.-T."/>
            <person name="Escheverria P."/>
            <person name="Fraser C.M."/>
            <person name="Sadzewicz L."/>
            <person name="Shefchek K.A."/>
            <person name="Tallon L."/>
            <person name="Das S.P."/>
            <person name="Daugherty S."/>
            <person name="Mongodin E.F."/>
        </authorList>
    </citation>
    <scope>NUCLEOTIDE SEQUENCE [LARGE SCALE GENOMIC DNA]</scope>
    <source>
        <strain evidence="2 3">S36L11</strain>
    </source>
</reference>
<gene>
    <name evidence="2" type="ORF">M136_1884</name>
</gene>
<dbReference type="AlphaFoldDB" id="A0A015XB14"/>
<comment type="caution">
    <text evidence="2">The sequence shown here is derived from an EMBL/GenBank/DDBJ whole genome shotgun (WGS) entry which is preliminary data.</text>
</comment>
<dbReference type="GO" id="GO:0009100">
    <property type="term" value="P:glycoprotein metabolic process"/>
    <property type="evidence" value="ECO:0007669"/>
    <property type="project" value="UniProtKB-ARBA"/>
</dbReference>
<accession>A0A015XB14</accession>
<evidence type="ECO:0000313" key="3">
    <source>
        <dbReference type="Proteomes" id="UP000022082"/>
    </source>
</evidence>
<dbReference type="Proteomes" id="UP000022082">
    <property type="component" value="Unassembled WGS sequence"/>
</dbReference>
<dbReference type="RefSeq" id="WP_050446015.1">
    <property type="nucleotide sequence ID" value="NZ_JGDJ01000181.1"/>
</dbReference>
<dbReference type="PANTHER" id="PTHR43404:SF2">
    <property type="entry name" value="LIPOPOLYSACCHARIDE CHOLINEPHOSPHOTRANSFERASE LICD"/>
    <property type="match status" value="1"/>
</dbReference>
<dbReference type="EMBL" id="JGDJ01000181">
    <property type="protein sequence ID" value="EXZ28918.1"/>
    <property type="molecule type" value="Genomic_DNA"/>
</dbReference>
<feature type="non-terminal residue" evidence="2">
    <location>
        <position position="246"/>
    </location>
</feature>
<dbReference type="Pfam" id="PF04991">
    <property type="entry name" value="LicD"/>
    <property type="match status" value="1"/>
</dbReference>
<protein>
    <submittedName>
        <fullName evidence="2">LicD family protein</fullName>
    </submittedName>
</protein>
<feature type="domain" description="LicD/FKTN/FKRP nucleotidyltransferase" evidence="1">
    <location>
        <begin position="25"/>
        <end position="243"/>
    </location>
</feature>
<dbReference type="InterPro" id="IPR052942">
    <property type="entry name" value="LPS_cholinephosphotransferase"/>
</dbReference>
<name>A0A015XB14_BACFG</name>
<dbReference type="PANTHER" id="PTHR43404">
    <property type="entry name" value="LIPOPOLYSACCHARIDE CHOLINEPHOSPHOTRANSFERASE LICD"/>
    <property type="match status" value="1"/>
</dbReference>